<evidence type="ECO:0000313" key="8">
    <source>
        <dbReference type="RefSeq" id="XP_065648535.1"/>
    </source>
</evidence>
<evidence type="ECO:0000256" key="1">
    <source>
        <dbReference type="ARBA" id="ARBA00022443"/>
    </source>
</evidence>
<feature type="domain" description="SH3" evidence="5">
    <location>
        <begin position="221"/>
        <end position="285"/>
    </location>
</feature>
<evidence type="ECO:0000259" key="6">
    <source>
        <dbReference type="PROSITE" id="PS50195"/>
    </source>
</evidence>
<accession>A0ABM4BHT1</accession>
<gene>
    <name evidence="8" type="primary">LOC101240408</name>
</gene>
<evidence type="ECO:0000256" key="3">
    <source>
        <dbReference type="PROSITE-ProRule" id="PRU00192"/>
    </source>
</evidence>
<keyword evidence="2" id="KW-0677">Repeat</keyword>
<feature type="domain" description="SH3" evidence="5">
    <location>
        <begin position="680"/>
        <end position="739"/>
    </location>
</feature>
<dbReference type="SUPFAM" id="SSF50044">
    <property type="entry name" value="SH3-domain"/>
    <property type="match status" value="5"/>
</dbReference>
<dbReference type="PANTHER" id="PTHR15706">
    <property type="entry name" value="SH3 MULTIPLE DOMAIN"/>
    <property type="match status" value="1"/>
</dbReference>
<dbReference type="PANTHER" id="PTHR15706:SF2">
    <property type="entry name" value="SH3 AND PX DOMAIN-CONTAINING PROTEIN 2A"/>
    <property type="match status" value="1"/>
</dbReference>
<dbReference type="Proteomes" id="UP001652625">
    <property type="component" value="Chromosome 03"/>
</dbReference>
<keyword evidence="1 3" id="KW-0728">SH3 domain</keyword>
<dbReference type="Gene3D" id="2.30.30.40">
    <property type="entry name" value="SH3 Domains"/>
    <property type="match status" value="5"/>
</dbReference>
<feature type="domain" description="PX" evidence="6">
    <location>
        <begin position="4"/>
        <end position="128"/>
    </location>
</feature>
<dbReference type="CDD" id="cd12015">
    <property type="entry name" value="SH3_Tks_1"/>
    <property type="match status" value="1"/>
</dbReference>
<dbReference type="RefSeq" id="XP_065648535.1">
    <property type="nucleotide sequence ID" value="XM_065792463.1"/>
</dbReference>
<evidence type="ECO:0000256" key="2">
    <source>
        <dbReference type="ARBA" id="ARBA00022737"/>
    </source>
</evidence>
<dbReference type="InterPro" id="IPR036871">
    <property type="entry name" value="PX_dom_sf"/>
</dbReference>
<evidence type="ECO:0000313" key="7">
    <source>
        <dbReference type="Proteomes" id="UP001652625"/>
    </source>
</evidence>
<protein>
    <submittedName>
        <fullName evidence="8">SH3 and PX domain-containing protein 2A isoform X4</fullName>
    </submittedName>
</protein>
<dbReference type="SMART" id="SM00326">
    <property type="entry name" value="SH3"/>
    <property type="match status" value="5"/>
</dbReference>
<dbReference type="InterPro" id="IPR051228">
    <property type="entry name" value="NADPH_Oxidase/PX-Domain"/>
</dbReference>
<dbReference type="Pfam" id="PF00018">
    <property type="entry name" value="SH3_1"/>
    <property type="match status" value="2"/>
</dbReference>
<feature type="domain" description="SH3" evidence="5">
    <location>
        <begin position="151"/>
        <end position="210"/>
    </location>
</feature>
<dbReference type="SMART" id="SM00312">
    <property type="entry name" value="PX"/>
    <property type="match status" value="1"/>
</dbReference>
<dbReference type="InterPro" id="IPR001683">
    <property type="entry name" value="PX_dom"/>
</dbReference>
<feature type="region of interest" description="Disordered" evidence="4">
    <location>
        <begin position="502"/>
        <end position="548"/>
    </location>
</feature>
<dbReference type="InterPro" id="IPR001452">
    <property type="entry name" value="SH3_domain"/>
</dbReference>
<dbReference type="Pfam" id="PF00787">
    <property type="entry name" value="PX"/>
    <property type="match status" value="1"/>
</dbReference>
<reference evidence="8" key="1">
    <citation type="submission" date="2025-08" db="UniProtKB">
        <authorList>
            <consortium name="RefSeq"/>
        </authorList>
    </citation>
    <scope>IDENTIFICATION</scope>
</reference>
<dbReference type="InterPro" id="IPR036028">
    <property type="entry name" value="SH3-like_dom_sf"/>
</dbReference>
<name>A0ABM4BHT1_HYDVU</name>
<dbReference type="PROSITE" id="PS50195">
    <property type="entry name" value="PX"/>
    <property type="match status" value="1"/>
</dbReference>
<dbReference type="GeneID" id="101240408"/>
<sequence length="784" mass="89094">MIKYFISKVNITDVAKKKKPSKHYIYVINLLWSDGTQQVICRRYCQFFDLQTNLIDAFPIESGEINPNQRILPFLPGKILFGRSNVKNVALRRKDLLTEYLQKFIALPEKISQCSLVMDFFEVTSDDIQNLTSKDMTIKKEQTAHIISNPSPLEQYIAIENFEKTERNQVALAIGDVVDLIEKCDNGWWFVSIEDEQGWAPGSFLEPLGATKDVMEESIYGMEEKFICIKAYKAEQPDELSLTLGDVVFVLGKCSDGWWNVRLKRDAEKDYDGFVPAIHLNKVPKVAEAGVVRQSRTGLQSRGIVPPPRRNSYKIKVNVSTDKTLVDEKSKTNCLTNVNQVEVSESLYVASTNIRAFGEKKIDIFEGAPVVVQDKLPNGWWYIEVGGVEGWVHSKMITRTSLKKTKKDQATKEYYITSASFNSTDKACLSFLENQVVEVIEKKDSGWWLIRTKTQEGWAPSSYLNKIHSNCNEIKDTSKAISIKPDLETGKSLKGDLETGKLFKGDLKPHKNNHNILPRPLPRPIPRPKLNSKSSSKTSTDNIDDASRCYNKQTNNNLVLAGKPAIPKKPLTKVSKTGPISSSNTSIYTELEVFTAPTCPNDPNYKELQLQSIPTKSPIKTAEEDYIDIEKYQSKYEGIRNPPVSKYTKLNVASTSPRPTSHIFKEPKLKPDFCSPLIKSNEEIYIAIENYEDTDKSIINLKMGQRVRVLKKDNGGWWYAEVDNALGWRVYACVIFTPHDITNTSLMLWYFVISASICDIHNDILHDRSICIQQSVYNPSRLYW</sequence>
<proteinExistence type="predicted"/>
<feature type="domain" description="SH3" evidence="5">
    <location>
        <begin position="410"/>
        <end position="469"/>
    </location>
</feature>
<dbReference type="SUPFAM" id="SSF64268">
    <property type="entry name" value="PX domain"/>
    <property type="match status" value="1"/>
</dbReference>
<evidence type="ECO:0000256" key="4">
    <source>
        <dbReference type="SAM" id="MobiDB-lite"/>
    </source>
</evidence>
<dbReference type="Gene3D" id="3.30.1520.10">
    <property type="entry name" value="Phox-like domain"/>
    <property type="match status" value="1"/>
</dbReference>
<keyword evidence="7" id="KW-1185">Reference proteome</keyword>
<dbReference type="PROSITE" id="PS50002">
    <property type="entry name" value="SH3"/>
    <property type="match status" value="4"/>
</dbReference>
<dbReference type="Pfam" id="PF07653">
    <property type="entry name" value="SH3_2"/>
    <property type="match status" value="2"/>
</dbReference>
<dbReference type="CDD" id="cd11856">
    <property type="entry name" value="SH3_p47phox_like"/>
    <property type="match status" value="2"/>
</dbReference>
<organism evidence="7 8">
    <name type="scientific">Hydra vulgaris</name>
    <name type="common">Hydra</name>
    <name type="synonym">Hydra attenuata</name>
    <dbReference type="NCBI Taxonomy" id="6087"/>
    <lineage>
        <taxon>Eukaryota</taxon>
        <taxon>Metazoa</taxon>
        <taxon>Cnidaria</taxon>
        <taxon>Hydrozoa</taxon>
        <taxon>Hydroidolina</taxon>
        <taxon>Anthoathecata</taxon>
        <taxon>Aplanulata</taxon>
        <taxon>Hydridae</taxon>
        <taxon>Hydra</taxon>
    </lineage>
</organism>
<evidence type="ECO:0000259" key="5">
    <source>
        <dbReference type="PROSITE" id="PS50002"/>
    </source>
</evidence>